<keyword evidence="2" id="KW-1185">Reference proteome</keyword>
<accession>J3M7K6</accession>
<reference evidence="1" key="1">
    <citation type="journal article" date="2013" name="Nat. Commun.">
        <title>Whole-genome sequencing of Oryza brachyantha reveals mechanisms underlying Oryza genome evolution.</title>
        <authorList>
            <person name="Chen J."/>
            <person name="Huang Q."/>
            <person name="Gao D."/>
            <person name="Wang J."/>
            <person name="Lang Y."/>
            <person name="Liu T."/>
            <person name="Li B."/>
            <person name="Bai Z."/>
            <person name="Luis Goicoechea J."/>
            <person name="Liang C."/>
            <person name="Chen C."/>
            <person name="Zhang W."/>
            <person name="Sun S."/>
            <person name="Liao Y."/>
            <person name="Zhang X."/>
            <person name="Yang L."/>
            <person name="Song C."/>
            <person name="Wang M."/>
            <person name="Shi J."/>
            <person name="Liu G."/>
            <person name="Liu J."/>
            <person name="Zhou H."/>
            <person name="Zhou W."/>
            <person name="Yu Q."/>
            <person name="An N."/>
            <person name="Chen Y."/>
            <person name="Cai Q."/>
            <person name="Wang B."/>
            <person name="Liu B."/>
            <person name="Min J."/>
            <person name="Huang Y."/>
            <person name="Wu H."/>
            <person name="Li Z."/>
            <person name="Zhang Y."/>
            <person name="Yin Y."/>
            <person name="Song W."/>
            <person name="Jiang J."/>
            <person name="Jackson S.A."/>
            <person name="Wing R.A."/>
            <person name="Wang J."/>
            <person name="Chen M."/>
        </authorList>
    </citation>
    <scope>NUCLEOTIDE SEQUENCE [LARGE SCALE GENOMIC DNA]</scope>
    <source>
        <strain evidence="1">cv. IRGC 101232</strain>
    </source>
</reference>
<proteinExistence type="predicted"/>
<evidence type="ECO:0000313" key="1">
    <source>
        <dbReference type="EnsemblPlants" id="OB05G25800.1"/>
    </source>
</evidence>
<protein>
    <submittedName>
        <fullName evidence="1">Uncharacterized protein</fullName>
    </submittedName>
</protein>
<dbReference type="EnsemblPlants" id="OB05G25800.1">
    <property type="protein sequence ID" value="OB05G25800.1"/>
    <property type="gene ID" value="OB05G25800"/>
</dbReference>
<name>J3M7K6_ORYBR</name>
<reference evidence="1" key="2">
    <citation type="submission" date="2013-04" db="UniProtKB">
        <authorList>
            <consortium name="EnsemblPlants"/>
        </authorList>
    </citation>
    <scope>IDENTIFICATION</scope>
</reference>
<sequence>TLFNIRSNVPRDFFCQKLLATCALYRIYRQLTAFSTTVCFSFSNFEPYGR</sequence>
<dbReference type="Gramene" id="OB05G25800.1">
    <property type="protein sequence ID" value="OB05G25800.1"/>
    <property type="gene ID" value="OB05G25800"/>
</dbReference>
<dbReference type="AlphaFoldDB" id="J3M7K6"/>
<dbReference type="HOGENOM" id="CLU_3130396_0_0_1"/>
<organism evidence="1">
    <name type="scientific">Oryza brachyantha</name>
    <name type="common">malo sina</name>
    <dbReference type="NCBI Taxonomy" id="4533"/>
    <lineage>
        <taxon>Eukaryota</taxon>
        <taxon>Viridiplantae</taxon>
        <taxon>Streptophyta</taxon>
        <taxon>Embryophyta</taxon>
        <taxon>Tracheophyta</taxon>
        <taxon>Spermatophyta</taxon>
        <taxon>Magnoliopsida</taxon>
        <taxon>Liliopsida</taxon>
        <taxon>Poales</taxon>
        <taxon>Poaceae</taxon>
        <taxon>BOP clade</taxon>
        <taxon>Oryzoideae</taxon>
        <taxon>Oryzeae</taxon>
        <taxon>Oryzinae</taxon>
        <taxon>Oryza</taxon>
    </lineage>
</organism>
<evidence type="ECO:0000313" key="2">
    <source>
        <dbReference type="Proteomes" id="UP000006038"/>
    </source>
</evidence>
<dbReference type="Proteomes" id="UP000006038">
    <property type="component" value="Chromosome 5"/>
</dbReference>